<evidence type="ECO:0000256" key="6">
    <source>
        <dbReference type="ARBA" id="ARBA00023157"/>
    </source>
</evidence>
<name>A5BP81_VITVI</name>
<evidence type="ECO:0000259" key="12">
    <source>
        <dbReference type="SMART" id="SM00835"/>
    </source>
</evidence>
<dbReference type="SMART" id="SM00835">
    <property type="entry name" value="Cupin_1"/>
    <property type="match status" value="1"/>
</dbReference>
<organism evidence="13">
    <name type="scientific">Vitis vinifera</name>
    <name type="common">Grape</name>
    <dbReference type="NCBI Taxonomy" id="29760"/>
    <lineage>
        <taxon>Eukaryota</taxon>
        <taxon>Viridiplantae</taxon>
        <taxon>Streptophyta</taxon>
        <taxon>Embryophyta</taxon>
        <taxon>Tracheophyta</taxon>
        <taxon>Spermatophyta</taxon>
        <taxon>Magnoliopsida</taxon>
        <taxon>eudicotyledons</taxon>
        <taxon>Gunneridae</taxon>
        <taxon>Pentapetalae</taxon>
        <taxon>rosids</taxon>
        <taxon>Vitales</taxon>
        <taxon>Vitaceae</taxon>
        <taxon>Viteae</taxon>
        <taxon>Vitis</taxon>
    </lineage>
</organism>
<feature type="binding site" evidence="9">
    <location>
        <position position="39"/>
    </location>
    <ligand>
        <name>oxalate</name>
        <dbReference type="ChEBI" id="CHEBI:30623"/>
    </ligand>
</feature>
<comment type="similarity">
    <text evidence="2 11">Belongs to the germin family.</text>
</comment>
<dbReference type="InterPro" id="IPR019780">
    <property type="entry name" value="Germin_Mn-BS"/>
</dbReference>
<dbReference type="PRINTS" id="PR00325">
    <property type="entry name" value="GERMIN"/>
</dbReference>
<keyword evidence="5 9" id="KW-0479">Metal-binding</keyword>
<dbReference type="EMBL" id="AM466316">
    <property type="protein sequence ID" value="CAN74830.1"/>
    <property type="molecule type" value="Genomic_DNA"/>
</dbReference>
<sequence>MIQAHWKTPVLPVDEPKNAGENTLGVSLALIDYEPNGQNPPHFHPRASEILIVLEGTLLVGFITSNPEHRFISKVLNKGDVFVFPFSLIHFQVNIGHTNAVAIATFNSQNPGVVTIASSMFGSNPPINPDFLARAFQLDKRAVARKSGLIGGFDPNTALAMVITTWILAAQTSNGYCINVPNIELERLVKIVTSSLVTKEIPALLGSSMATQVSCSGLGSEAEAKDEANAMRPTVTRKLTPFSIVRVLSPNNHKSVFR</sequence>
<dbReference type="ExpressionAtlas" id="A5BP81">
    <property type="expression patterns" value="baseline"/>
</dbReference>
<dbReference type="InterPro" id="IPR014710">
    <property type="entry name" value="RmlC-like_jellyroll"/>
</dbReference>
<feature type="binding site" evidence="10">
    <location>
        <position position="42"/>
    </location>
    <ligand>
        <name>Mn(2+)</name>
        <dbReference type="ChEBI" id="CHEBI:29035"/>
    </ligand>
</feature>
<dbReference type="GO" id="GO:0030145">
    <property type="term" value="F:manganese ion binding"/>
    <property type="evidence" value="ECO:0007669"/>
    <property type="project" value="UniProtKB-UniRule"/>
</dbReference>
<evidence type="ECO:0000256" key="8">
    <source>
        <dbReference type="ARBA" id="ARBA00023211"/>
    </source>
</evidence>
<dbReference type="PROSITE" id="PS00725">
    <property type="entry name" value="GERMIN"/>
    <property type="match status" value="1"/>
</dbReference>
<reference evidence="13" key="1">
    <citation type="journal article" date="2007" name="PLoS ONE">
        <title>The first genome sequence of an elite grapevine cultivar (Pinot noir Vitis vinifera L.): coping with a highly heterozygous genome.</title>
        <authorList>
            <person name="Velasco R."/>
            <person name="Zharkikh A."/>
            <person name="Troggio M."/>
            <person name="Cartwright D.A."/>
            <person name="Cestaro A."/>
            <person name="Pruss D."/>
            <person name="Pindo M."/>
            <person name="FitzGerald L.M."/>
            <person name="Vezzulli S."/>
            <person name="Reid J."/>
            <person name="Malacarne G."/>
            <person name="Iliev D."/>
            <person name="Coppola G."/>
            <person name="Wardell B."/>
            <person name="Micheletti D."/>
            <person name="Macalma T."/>
            <person name="Facci M."/>
            <person name="Mitchell J.T."/>
            <person name="Perazzolli M."/>
            <person name="Eldredge G."/>
            <person name="Gatto P."/>
            <person name="Oyzerski R."/>
            <person name="Moretto M."/>
            <person name="Gutin N."/>
            <person name="Stefanini M."/>
            <person name="Chen Y."/>
            <person name="Segala C."/>
            <person name="Davenport C."/>
            <person name="Dematte L."/>
            <person name="Mraz A."/>
            <person name="Battilana J."/>
            <person name="Stormo K."/>
            <person name="Costa F."/>
            <person name="Tao Q."/>
            <person name="Si-Ammour A."/>
            <person name="Harkins T."/>
            <person name="Lackey A."/>
            <person name="Perbost C."/>
            <person name="Taillon B."/>
            <person name="Stella A."/>
            <person name="Solovyev V."/>
            <person name="Fawcett J.A."/>
            <person name="Sterck L."/>
            <person name="Vandepoele K."/>
            <person name="Grando S.M."/>
            <person name="Toppo S."/>
            <person name="Moser C."/>
            <person name="Lanchbury J."/>
            <person name="Bogden R."/>
            <person name="Skolnick M."/>
            <person name="Sgaramella V."/>
            <person name="Bhatnagar S.K."/>
            <person name="Fontana P."/>
            <person name="Gutin A."/>
            <person name="Van de Peer Y."/>
            <person name="Salamini F."/>
            <person name="Viola R."/>
        </authorList>
    </citation>
    <scope>NUCLEOTIDE SEQUENCE</scope>
</reference>
<evidence type="ECO:0000256" key="4">
    <source>
        <dbReference type="ARBA" id="ARBA00022525"/>
    </source>
</evidence>
<feature type="binding site" evidence="10">
    <location>
        <position position="49"/>
    </location>
    <ligand>
        <name>Mn(2+)</name>
        <dbReference type="ChEBI" id="CHEBI:29035"/>
    </ligand>
</feature>
<proteinExistence type="inferred from homology"/>
<feature type="domain" description="Cupin type-1" evidence="12">
    <location>
        <begin position="11"/>
        <end position="144"/>
    </location>
</feature>
<dbReference type="PANTHER" id="PTHR31238">
    <property type="entry name" value="GERMIN-LIKE PROTEIN SUBFAMILY 3 MEMBER 3"/>
    <property type="match status" value="1"/>
</dbReference>
<keyword evidence="7" id="KW-0325">Glycoprotein</keyword>
<dbReference type="SUPFAM" id="SSF51182">
    <property type="entry name" value="RmlC-like cupins"/>
    <property type="match status" value="1"/>
</dbReference>
<comment type="subcellular location">
    <subcellularLocation>
        <location evidence="1 11">Secreted</location>
        <location evidence="1 11">Extracellular space</location>
        <location evidence="1 11">Apoplast</location>
    </subcellularLocation>
</comment>
<evidence type="ECO:0000256" key="1">
    <source>
        <dbReference type="ARBA" id="ARBA00004271"/>
    </source>
</evidence>
<evidence type="ECO:0000256" key="9">
    <source>
        <dbReference type="PIRSR" id="PIRSR601929-1"/>
    </source>
</evidence>
<evidence type="ECO:0000256" key="3">
    <source>
        <dbReference type="ARBA" id="ARBA00022523"/>
    </source>
</evidence>
<keyword evidence="8 9" id="KW-0464">Manganese</keyword>
<evidence type="ECO:0000256" key="2">
    <source>
        <dbReference type="ARBA" id="ARBA00007456"/>
    </source>
</evidence>
<evidence type="ECO:0000256" key="5">
    <source>
        <dbReference type="ARBA" id="ARBA00022723"/>
    </source>
</evidence>
<evidence type="ECO:0000256" key="11">
    <source>
        <dbReference type="RuleBase" id="RU366015"/>
    </source>
</evidence>
<feature type="binding site" evidence="9">
    <location>
        <position position="49"/>
    </location>
    <ligand>
        <name>oxalate</name>
        <dbReference type="ChEBI" id="CHEBI:30623"/>
    </ligand>
</feature>
<dbReference type="InterPro" id="IPR011051">
    <property type="entry name" value="RmlC_Cupin_sf"/>
</dbReference>
<feature type="binding site" evidence="9">
    <location>
        <position position="44"/>
    </location>
    <ligand>
        <name>oxalate</name>
        <dbReference type="ChEBI" id="CHEBI:30623"/>
    </ligand>
</feature>
<keyword evidence="4 11" id="KW-0964">Secreted</keyword>
<gene>
    <name evidence="13" type="ORF">VITISV_002141</name>
</gene>
<keyword evidence="6" id="KW-1015">Disulfide bond</keyword>
<evidence type="ECO:0000256" key="10">
    <source>
        <dbReference type="PIRSR" id="PIRSR601929-2"/>
    </source>
</evidence>
<dbReference type="AlphaFoldDB" id="A5BP81"/>
<dbReference type="Gene3D" id="2.60.120.10">
    <property type="entry name" value="Jelly Rolls"/>
    <property type="match status" value="1"/>
</dbReference>
<dbReference type="InterPro" id="IPR001929">
    <property type="entry name" value="Germin"/>
</dbReference>
<feature type="binding site" evidence="10">
    <location>
        <position position="44"/>
    </location>
    <ligand>
        <name>Mn(2+)</name>
        <dbReference type="ChEBI" id="CHEBI:29035"/>
    </ligand>
</feature>
<dbReference type="CDD" id="cd02241">
    <property type="entry name" value="cupin_OxOx"/>
    <property type="match status" value="1"/>
</dbReference>
<dbReference type="GO" id="GO:0048046">
    <property type="term" value="C:apoplast"/>
    <property type="evidence" value="ECO:0007669"/>
    <property type="project" value="UniProtKB-SubCell"/>
</dbReference>
<evidence type="ECO:0000313" key="13">
    <source>
        <dbReference type="EMBL" id="CAN74830.1"/>
    </source>
</evidence>
<dbReference type="InterPro" id="IPR006045">
    <property type="entry name" value="Cupin_1"/>
</dbReference>
<protein>
    <recommendedName>
        <fullName evidence="11">Germin-like protein</fullName>
    </recommendedName>
</protein>
<keyword evidence="3 11" id="KW-0052">Apoplast</keyword>
<feature type="binding site" evidence="10">
    <location>
        <position position="90"/>
    </location>
    <ligand>
        <name>Mn(2+)</name>
        <dbReference type="ChEBI" id="CHEBI:29035"/>
    </ligand>
</feature>
<accession>A5BP81</accession>
<dbReference type="Pfam" id="PF00190">
    <property type="entry name" value="Cupin_1"/>
    <property type="match status" value="1"/>
</dbReference>
<dbReference type="FunFam" id="2.60.120.10:FF:000333">
    <property type="entry name" value="Germin-like protein subfamily 3 member 1"/>
    <property type="match status" value="1"/>
</dbReference>
<evidence type="ECO:0000256" key="7">
    <source>
        <dbReference type="ARBA" id="ARBA00023180"/>
    </source>
</evidence>